<dbReference type="Proteomes" id="UP000783934">
    <property type="component" value="Unassembled WGS sequence"/>
</dbReference>
<evidence type="ECO:0000313" key="2">
    <source>
        <dbReference type="EMBL" id="NJB65333.1"/>
    </source>
</evidence>
<evidence type="ECO:0000313" key="1">
    <source>
        <dbReference type="EMBL" id="HJH23939.1"/>
    </source>
</evidence>
<organism evidence="1 3">
    <name type="scientific">Paenalcaligenes hominis</name>
    <dbReference type="NCBI Taxonomy" id="643674"/>
    <lineage>
        <taxon>Bacteria</taxon>
        <taxon>Pseudomonadati</taxon>
        <taxon>Pseudomonadota</taxon>
        <taxon>Betaproteobacteria</taxon>
        <taxon>Burkholderiales</taxon>
        <taxon>Alcaligenaceae</taxon>
        <taxon>Paenalcaligenes</taxon>
    </lineage>
</organism>
<reference evidence="2 4" key="1">
    <citation type="submission" date="2020-03" db="EMBL/GenBank/DDBJ databases">
        <title>Genomic Encyclopedia of Type Strains, Phase IV (KMG-IV): sequencing the most valuable type-strain genomes for metagenomic binning, comparative biology and taxonomic classification.</title>
        <authorList>
            <person name="Goeker M."/>
        </authorList>
    </citation>
    <scope>NUCLEOTIDE SEQUENCE [LARGE SCALE GENOMIC DNA]</scope>
    <source>
        <strain evidence="2 4">DSM 26613</strain>
    </source>
</reference>
<dbReference type="EMBL" id="JAATIZ010000003">
    <property type="protein sequence ID" value="NJB65333.1"/>
    <property type="molecule type" value="Genomic_DNA"/>
</dbReference>
<protein>
    <submittedName>
        <fullName evidence="1">Uncharacterized protein</fullName>
    </submittedName>
</protein>
<evidence type="ECO:0000313" key="4">
    <source>
        <dbReference type="Proteomes" id="UP000783934"/>
    </source>
</evidence>
<reference evidence="1" key="3">
    <citation type="submission" date="2021-09" db="EMBL/GenBank/DDBJ databases">
        <authorList>
            <person name="Gilroy R."/>
        </authorList>
    </citation>
    <scope>NUCLEOTIDE SEQUENCE</scope>
    <source>
        <strain evidence="1">CHK175-13533</strain>
    </source>
</reference>
<dbReference type="Proteomes" id="UP000700248">
    <property type="component" value="Unassembled WGS sequence"/>
</dbReference>
<sequence>MNEMYGSNVTVGQMLSVYMDQRQQVRKEMKVLHIPSLVEIRRLFQFGSLFAYKNA</sequence>
<dbReference type="AlphaFoldDB" id="A0A9D2VG51"/>
<gene>
    <name evidence="2" type="ORF">GGR41_001582</name>
    <name evidence="1" type="ORF">K8U84_05220</name>
</gene>
<keyword evidence="4" id="KW-1185">Reference proteome</keyword>
<reference evidence="1" key="2">
    <citation type="journal article" date="2021" name="PeerJ">
        <title>Extensive microbial diversity within the chicken gut microbiome revealed by metagenomics and culture.</title>
        <authorList>
            <person name="Gilroy R."/>
            <person name="Ravi A."/>
            <person name="Getino M."/>
            <person name="Pursley I."/>
            <person name="Horton D.L."/>
            <person name="Alikhan N.F."/>
            <person name="Baker D."/>
            <person name="Gharbi K."/>
            <person name="Hall N."/>
            <person name="Watson M."/>
            <person name="Adriaenssens E.M."/>
            <person name="Foster-Nyarko E."/>
            <person name="Jarju S."/>
            <person name="Secka A."/>
            <person name="Antonio M."/>
            <person name="Oren A."/>
            <person name="Chaudhuri R.R."/>
            <person name="La Ragione R."/>
            <person name="Hildebrand F."/>
            <person name="Pallen M.J."/>
        </authorList>
    </citation>
    <scope>NUCLEOTIDE SEQUENCE</scope>
    <source>
        <strain evidence="1">CHK175-13533</strain>
    </source>
</reference>
<dbReference type="EMBL" id="DYTQ01000059">
    <property type="protein sequence ID" value="HJH23939.1"/>
    <property type="molecule type" value="Genomic_DNA"/>
</dbReference>
<dbReference type="RefSeq" id="WP_159436846.1">
    <property type="nucleotide sequence ID" value="NZ_BMCQ01000006.1"/>
</dbReference>
<evidence type="ECO:0000313" key="3">
    <source>
        <dbReference type="Proteomes" id="UP000700248"/>
    </source>
</evidence>
<proteinExistence type="predicted"/>
<name>A0A9D2VG51_9BURK</name>
<comment type="caution">
    <text evidence="1">The sequence shown here is derived from an EMBL/GenBank/DDBJ whole genome shotgun (WGS) entry which is preliminary data.</text>
</comment>
<accession>A0A9D2VG51</accession>